<dbReference type="InterPro" id="IPR011006">
    <property type="entry name" value="CheY-like_superfamily"/>
</dbReference>
<dbReference type="GO" id="GO:0000160">
    <property type="term" value="P:phosphorelay signal transduction system"/>
    <property type="evidence" value="ECO:0007669"/>
    <property type="project" value="InterPro"/>
</dbReference>
<reference evidence="4 5" key="1">
    <citation type="submission" date="2022-04" db="EMBL/GenBank/DDBJ databases">
        <authorList>
            <person name="Ye Y.-Q."/>
            <person name="Du Z.-J."/>
        </authorList>
    </citation>
    <scope>NUCLEOTIDE SEQUENCE [LARGE SCALE GENOMIC DNA]</scope>
    <source>
        <strain evidence="4 5">A6E488</strain>
    </source>
</reference>
<dbReference type="AlphaFoldDB" id="A0AAW5R3G1"/>
<gene>
    <name evidence="4" type="ORF">MUB46_14795</name>
</gene>
<dbReference type="Gene3D" id="3.40.50.2300">
    <property type="match status" value="1"/>
</dbReference>
<evidence type="ECO:0000313" key="5">
    <source>
        <dbReference type="Proteomes" id="UP001320898"/>
    </source>
</evidence>
<evidence type="ECO:0000256" key="2">
    <source>
        <dbReference type="SAM" id="MobiDB-lite"/>
    </source>
</evidence>
<dbReference type="SMART" id="SM00448">
    <property type="entry name" value="REC"/>
    <property type="match status" value="1"/>
</dbReference>
<dbReference type="SUPFAM" id="SSF52172">
    <property type="entry name" value="CheY-like"/>
    <property type="match status" value="1"/>
</dbReference>
<accession>A0AAW5R3G1</accession>
<keyword evidence="5" id="KW-1185">Reference proteome</keyword>
<evidence type="ECO:0000313" key="4">
    <source>
        <dbReference type="EMBL" id="MCT8973129.1"/>
    </source>
</evidence>
<feature type="region of interest" description="Disordered" evidence="2">
    <location>
        <begin position="197"/>
        <end position="222"/>
    </location>
</feature>
<feature type="compositionally biased region" description="Polar residues" evidence="2">
    <location>
        <begin position="205"/>
        <end position="222"/>
    </location>
</feature>
<proteinExistence type="predicted"/>
<dbReference type="PROSITE" id="PS50110">
    <property type="entry name" value="RESPONSE_REGULATORY"/>
    <property type="match status" value="1"/>
</dbReference>
<organism evidence="4 5">
    <name type="scientific">Microbaculum marinisediminis</name>
    <dbReference type="NCBI Taxonomy" id="2931392"/>
    <lineage>
        <taxon>Bacteria</taxon>
        <taxon>Pseudomonadati</taxon>
        <taxon>Pseudomonadota</taxon>
        <taxon>Alphaproteobacteria</taxon>
        <taxon>Hyphomicrobiales</taxon>
        <taxon>Tepidamorphaceae</taxon>
        <taxon>Microbaculum</taxon>
    </lineage>
</organism>
<comment type="caution">
    <text evidence="4">The sequence shown here is derived from an EMBL/GenBank/DDBJ whole genome shotgun (WGS) entry which is preliminary data.</text>
</comment>
<dbReference type="Pfam" id="PF00072">
    <property type="entry name" value="Response_reg"/>
    <property type="match status" value="1"/>
</dbReference>
<name>A0AAW5R3G1_9HYPH</name>
<evidence type="ECO:0000259" key="3">
    <source>
        <dbReference type="PROSITE" id="PS50110"/>
    </source>
</evidence>
<dbReference type="EMBL" id="JALIDZ010000006">
    <property type="protein sequence ID" value="MCT8973129.1"/>
    <property type="molecule type" value="Genomic_DNA"/>
</dbReference>
<protein>
    <submittedName>
        <fullName evidence="4">Response regulator</fullName>
    </submittedName>
</protein>
<sequence length="222" mass="25077">MPTSLAYGKTLASLDVVLVHDNRGAQAILRSMVSSMHIARLRAYDHAEQALSDMMVDPPTVLIAEWDMKPMSGYRLVRTIRQKDMEPLSFMPILAITPMPTLSMVDRAFSIGVNNIVVMPVSPIALRHRFEWLLRDDREFVLQDNHYVLGGMEEVLEERIRRADVGNLLRKQKAMQDAIAKRAENAQDVVDRIVNGELGEHDPSQGGQADQSKVTWNSWNVT</sequence>
<dbReference type="InterPro" id="IPR001789">
    <property type="entry name" value="Sig_transdc_resp-reg_receiver"/>
</dbReference>
<dbReference type="Proteomes" id="UP001320898">
    <property type="component" value="Unassembled WGS sequence"/>
</dbReference>
<comment type="caution">
    <text evidence="1">Lacks conserved residue(s) required for the propagation of feature annotation.</text>
</comment>
<dbReference type="RefSeq" id="WP_261616709.1">
    <property type="nucleotide sequence ID" value="NZ_JALIDZ010000006.1"/>
</dbReference>
<feature type="domain" description="Response regulatory" evidence="3">
    <location>
        <begin position="15"/>
        <end position="134"/>
    </location>
</feature>
<evidence type="ECO:0000256" key="1">
    <source>
        <dbReference type="PROSITE-ProRule" id="PRU00169"/>
    </source>
</evidence>